<dbReference type="Pfam" id="PF00534">
    <property type="entry name" value="Glycos_transf_1"/>
    <property type="match status" value="1"/>
</dbReference>
<dbReference type="RefSeq" id="WP_011899870.1">
    <property type="nucleotide sequence ID" value="NZ_JAAVJF010000007.1"/>
</dbReference>
<evidence type="ECO:0000313" key="4">
    <source>
        <dbReference type="Proteomes" id="UP000554766"/>
    </source>
</evidence>
<feature type="domain" description="Glycosyl transferase family 1" evidence="1">
    <location>
        <begin position="216"/>
        <end position="350"/>
    </location>
</feature>
<dbReference type="InterPro" id="IPR028098">
    <property type="entry name" value="Glyco_trans_4-like_N"/>
</dbReference>
<keyword evidence="3" id="KW-0808">Transferase</keyword>
<reference evidence="3 4" key="1">
    <citation type="journal article" date="2020" name="Nat. Commun.">
        <title>The structures of two archaeal type IV pili illuminate evolutionary relationships.</title>
        <authorList>
            <person name="Wang F."/>
            <person name="Baquero D.P."/>
            <person name="Su Z."/>
            <person name="Beltran L.C."/>
            <person name="Prangishvili D."/>
            <person name="Krupovic M."/>
            <person name="Egelman E.H."/>
        </authorList>
    </citation>
    <scope>NUCLEOTIDE SEQUENCE [LARGE SCALE GENOMIC DNA]</scope>
    <source>
        <strain evidence="3 4">2GA</strain>
    </source>
</reference>
<dbReference type="InterPro" id="IPR001296">
    <property type="entry name" value="Glyco_trans_1"/>
</dbReference>
<dbReference type="Pfam" id="PF13439">
    <property type="entry name" value="Glyco_transf_4"/>
    <property type="match status" value="1"/>
</dbReference>
<feature type="domain" description="Glycosyltransferase subfamily 4-like N-terminal" evidence="2">
    <location>
        <begin position="12"/>
        <end position="190"/>
    </location>
</feature>
<dbReference type="Gene3D" id="3.40.50.2000">
    <property type="entry name" value="Glycogen Phosphorylase B"/>
    <property type="match status" value="2"/>
</dbReference>
<evidence type="ECO:0000313" key="3">
    <source>
        <dbReference type="EMBL" id="NYR16617.1"/>
    </source>
</evidence>
<dbReference type="SUPFAM" id="SSF53756">
    <property type="entry name" value="UDP-Glycosyltransferase/glycogen phosphorylase"/>
    <property type="match status" value="1"/>
</dbReference>
<comment type="caution">
    <text evidence="3">The sequence shown here is derived from an EMBL/GenBank/DDBJ whole genome shotgun (WGS) entry which is preliminary data.</text>
</comment>
<name>A0A7L4PEG8_9CREN</name>
<protein>
    <submittedName>
        <fullName evidence="3">Glycosyltransferase family 4 protein</fullName>
    </submittedName>
</protein>
<organism evidence="3 4">
    <name type="scientific">Pyrobaculum arsenaticum</name>
    <dbReference type="NCBI Taxonomy" id="121277"/>
    <lineage>
        <taxon>Archaea</taxon>
        <taxon>Thermoproteota</taxon>
        <taxon>Thermoprotei</taxon>
        <taxon>Thermoproteales</taxon>
        <taxon>Thermoproteaceae</taxon>
        <taxon>Pyrobaculum</taxon>
    </lineage>
</organism>
<dbReference type="GO" id="GO:0016757">
    <property type="term" value="F:glycosyltransferase activity"/>
    <property type="evidence" value="ECO:0007669"/>
    <property type="project" value="InterPro"/>
</dbReference>
<dbReference type="PANTHER" id="PTHR45947">
    <property type="entry name" value="SULFOQUINOVOSYL TRANSFERASE SQD2"/>
    <property type="match status" value="1"/>
</dbReference>
<dbReference type="CDD" id="cd03801">
    <property type="entry name" value="GT4_PimA-like"/>
    <property type="match status" value="1"/>
</dbReference>
<evidence type="ECO:0000259" key="2">
    <source>
        <dbReference type="Pfam" id="PF13439"/>
    </source>
</evidence>
<dbReference type="GeneID" id="5055782"/>
<dbReference type="InterPro" id="IPR050194">
    <property type="entry name" value="Glycosyltransferase_grp1"/>
</dbReference>
<dbReference type="Proteomes" id="UP000554766">
    <property type="component" value="Unassembled WGS sequence"/>
</dbReference>
<dbReference type="PANTHER" id="PTHR45947:SF3">
    <property type="entry name" value="SULFOQUINOVOSYL TRANSFERASE SQD2"/>
    <property type="match status" value="1"/>
</dbReference>
<sequence>MKILHIAPFFTGGVGIVAKNLTYALSRLGNDVVIASPANPPEEIRENISTFYKLRELVLKDPLYAPMFALINKNIVEKIIRDVKPDIILTHGPLTLLASLIKTKIPWFSVVHGTYFNELKYMWQHPIRGIEKLKYWLSIGTTYHEDMEIYRYVTKKRNIYLVAVSKRTRQELIDAGVNPQRVFSVLNGVDKNIFKPMDKDKNLSILEKKYGVEVDNERLLLHVNPGAIKGTHILIKSIAILKKILKDRVMLLVVGNIGPSTYRSYIERLVKEMKLEDTVKFIGRVPHEELPYFYNIAELTIVPSYSEGAPLVIPESLACGTPVVATEVGGNSEYLRLALPKPDKYLVEIKEYDFSKTLAKKIGMALSYRAIPNIESIPSWFDIAKIYLKLFREKS</sequence>
<keyword evidence="4" id="KW-1185">Reference proteome</keyword>
<dbReference type="EMBL" id="JAAVJF010000007">
    <property type="protein sequence ID" value="NYR16617.1"/>
    <property type="molecule type" value="Genomic_DNA"/>
</dbReference>
<evidence type="ECO:0000259" key="1">
    <source>
        <dbReference type="Pfam" id="PF00534"/>
    </source>
</evidence>
<proteinExistence type="predicted"/>
<accession>A0A7L4PEG8</accession>
<gene>
    <name evidence="3" type="ORF">HC235_11920</name>
</gene>
<dbReference type="AlphaFoldDB" id="A0A7L4PEG8"/>